<evidence type="ECO:0000313" key="1">
    <source>
        <dbReference type="EMBL" id="KAL3124588.1"/>
    </source>
</evidence>
<dbReference type="InterPro" id="IPR027417">
    <property type="entry name" value="P-loop_NTPase"/>
</dbReference>
<proteinExistence type="predicted"/>
<dbReference type="Proteomes" id="UP001620626">
    <property type="component" value="Unassembled WGS sequence"/>
</dbReference>
<gene>
    <name evidence="1" type="ORF">niasHT_010429</name>
</gene>
<dbReference type="AlphaFoldDB" id="A0ABD2MB95"/>
<name>A0ABD2MB95_9BILA</name>
<sequence>MSELLRISIAPMVVRLKMYIETAQENLGKELTDQSVRADLLAGTDKLLPQVLLMQKLCKRGFAIHHSGILPIVKSLVELFFQWATSKFCSPPKHLQLAWK</sequence>
<dbReference type="EMBL" id="JBICBT010000066">
    <property type="protein sequence ID" value="KAL3124588.1"/>
    <property type="molecule type" value="Genomic_DNA"/>
</dbReference>
<dbReference type="Gene3D" id="3.40.50.300">
    <property type="entry name" value="P-loop containing nucleotide triphosphate hydrolases"/>
    <property type="match status" value="1"/>
</dbReference>
<reference evidence="1 2" key="1">
    <citation type="submission" date="2024-10" db="EMBL/GenBank/DDBJ databases">
        <authorList>
            <person name="Kim D."/>
        </authorList>
    </citation>
    <scope>NUCLEOTIDE SEQUENCE [LARGE SCALE GENOMIC DNA]</scope>
    <source>
        <strain evidence="1">BH-2024</strain>
    </source>
</reference>
<comment type="caution">
    <text evidence="1">The sequence shown here is derived from an EMBL/GenBank/DDBJ whole genome shotgun (WGS) entry which is preliminary data.</text>
</comment>
<keyword evidence="2" id="KW-1185">Reference proteome</keyword>
<organism evidence="1 2">
    <name type="scientific">Heterodera trifolii</name>
    <dbReference type="NCBI Taxonomy" id="157864"/>
    <lineage>
        <taxon>Eukaryota</taxon>
        <taxon>Metazoa</taxon>
        <taxon>Ecdysozoa</taxon>
        <taxon>Nematoda</taxon>
        <taxon>Chromadorea</taxon>
        <taxon>Rhabditida</taxon>
        <taxon>Tylenchina</taxon>
        <taxon>Tylenchomorpha</taxon>
        <taxon>Tylenchoidea</taxon>
        <taxon>Heteroderidae</taxon>
        <taxon>Heteroderinae</taxon>
        <taxon>Heterodera</taxon>
    </lineage>
</organism>
<accession>A0ABD2MB95</accession>
<evidence type="ECO:0000313" key="2">
    <source>
        <dbReference type="Proteomes" id="UP001620626"/>
    </source>
</evidence>
<protein>
    <submittedName>
        <fullName evidence="1">Uncharacterized protein</fullName>
    </submittedName>
</protein>